<sequence length="37" mass="3949">MSNAATPSTISMIWLGHAKAHFPHPSQSRVNIDSSTA</sequence>
<organism evidence="1 2">
    <name type="scientific">Vibrio harveyi</name>
    <name type="common">Beneckea harveyi</name>
    <dbReference type="NCBI Taxonomy" id="669"/>
    <lineage>
        <taxon>Bacteria</taxon>
        <taxon>Pseudomonadati</taxon>
        <taxon>Pseudomonadota</taxon>
        <taxon>Gammaproteobacteria</taxon>
        <taxon>Vibrionales</taxon>
        <taxon>Vibrionaceae</taxon>
        <taxon>Vibrio</taxon>
    </lineage>
</organism>
<gene>
    <name evidence="1" type="ORF">VCHENC02_5549</name>
</gene>
<name>A0A454CQ74_VIBHA</name>
<evidence type="ECO:0000313" key="2">
    <source>
        <dbReference type="Proteomes" id="UP000008367"/>
    </source>
</evidence>
<proteinExistence type="predicted"/>
<dbReference type="AlphaFoldDB" id="A0A454CQ74"/>
<dbReference type="EMBL" id="AJSR01002474">
    <property type="protein sequence ID" value="EKM28569.1"/>
    <property type="molecule type" value="Genomic_DNA"/>
</dbReference>
<comment type="caution">
    <text evidence="1">The sequence shown here is derived from an EMBL/GenBank/DDBJ whole genome shotgun (WGS) entry which is preliminary data.</text>
</comment>
<dbReference type="Proteomes" id="UP000008367">
    <property type="component" value="Unassembled WGS sequence"/>
</dbReference>
<protein>
    <submittedName>
        <fullName evidence="1">Uncharacterized protein</fullName>
    </submittedName>
</protein>
<accession>A0A454CQ74</accession>
<reference evidence="1 2" key="1">
    <citation type="submission" date="2012-10" db="EMBL/GenBank/DDBJ databases">
        <title>Genome sequence of Vibrio Cholerae HENC-02.</title>
        <authorList>
            <person name="Eppinger M."/>
            <person name="Hasan N.A."/>
            <person name="Sengamalay N."/>
            <person name="Hine E."/>
            <person name="Su Q."/>
            <person name="Daugherty S.C."/>
            <person name="Young S."/>
            <person name="Sadzewicz L."/>
            <person name="Tallon L."/>
            <person name="Cebula T.A."/>
            <person name="Ravel J."/>
            <person name="Colwell R.R."/>
        </authorList>
    </citation>
    <scope>NUCLEOTIDE SEQUENCE [LARGE SCALE GENOMIC DNA]</scope>
    <source>
        <strain evidence="1 2">HENC-02</strain>
    </source>
</reference>
<evidence type="ECO:0000313" key="1">
    <source>
        <dbReference type="EMBL" id="EKM28569.1"/>
    </source>
</evidence>